<proteinExistence type="predicted"/>
<reference evidence="1 2" key="1">
    <citation type="journal article" date="2018" name="Evol. Lett.">
        <title>Horizontal gene cluster transfer increased hallucinogenic mushroom diversity.</title>
        <authorList>
            <person name="Reynolds H.T."/>
            <person name="Vijayakumar V."/>
            <person name="Gluck-Thaler E."/>
            <person name="Korotkin H.B."/>
            <person name="Matheny P.B."/>
            <person name="Slot J.C."/>
        </authorList>
    </citation>
    <scope>NUCLEOTIDE SEQUENCE [LARGE SCALE GENOMIC DNA]</scope>
    <source>
        <strain evidence="1 2">2631</strain>
    </source>
</reference>
<keyword evidence="2" id="KW-1185">Reference proteome</keyword>
<dbReference type="AlphaFoldDB" id="A0A409X875"/>
<evidence type="ECO:0000313" key="2">
    <source>
        <dbReference type="Proteomes" id="UP000283269"/>
    </source>
</evidence>
<dbReference type="OrthoDB" id="2996165at2759"/>
<comment type="caution">
    <text evidence="1">The sequence shown here is derived from an EMBL/GenBank/DDBJ whole genome shotgun (WGS) entry which is preliminary data.</text>
</comment>
<organism evidence="1 2">
    <name type="scientific">Psilocybe cyanescens</name>
    <dbReference type="NCBI Taxonomy" id="93625"/>
    <lineage>
        <taxon>Eukaryota</taxon>
        <taxon>Fungi</taxon>
        <taxon>Dikarya</taxon>
        <taxon>Basidiomycota</taxon>
        <taxon>Agaricomycotina</taxon>
        <taxon>Agaricomycetes</taxon>
        <taxon>Agaricomycetidae</taxon>
        <taxon>Agaricales</taxon>
        <taxon>Agaricineae</taxon>
        <taxon>Strophariaceae</taxon>
        <taxon>Psilocybe</taxon>
    </lineage>
</organism>
<dbReference type="InParanoid" id="A0A409X875"/>
<protein>
    <submittedName>
        <fullName evidence="1">Uncharacterized protein</fullName>
    </submittedName>
</protein>
<accession>A0A409X875</accession>
<dbReference type="STRING" id="93625.A0A409X875"/>
<dbReference type="Proteomes" id="UP000283269">
    <property type="component" value="Unassembled WGS sequence"/>
</dbReference>
<sequence length="120" mass="13460">MKLKYDCPAPSKYGKDLPLWKTATTCFLRIVKECTLQIDAMGEQITDERIEGIWRQILDVFRGGILADCSIAETFPLEVQESEENFDLALIASLEIDVVPHLAISRVPDVLIAQLGKILL</sequence>
<name>A0A409X875_PSICY</name>
<gene>
    <name evidence="1" type="ORF">CVT25_009984</name>
</gene>
<evidence type="ECO:0000313" key="1">
    <source>
        <dbReference type="EMBL" id="PPQ86976.1"/>
    </source>
</evidence>
<dbReference type="EMBL" id="NHYD01002404">
    <property type="protein sequence ID" value="PPQ86976.1"/>
    <property type="molecule type" value="Genomic_DNA"/>
</dbReference>